<feature type="compositionally biased region" description="Low complexity" evidence="2">
    <location>
        <begin position="135"/>
        <end position="151"/>
    </location>
</feature>
<feature type="compositionally biased region" description="Pro residues" evidence="2">
    <location>
        <begin position="719"/>
        <end position="737"/>
    </location>
</feature>
<feature type="region of interest" description="Disordered" evidence="2">
    <location>
        <begin position="873"/>
        <end position="903"/>
    </location>
</feature>
<name>A0A8H9IWB0_9PSEU</name>
<feature type="domain" description="Cell envelope-related transcriptional attenuator" evidence="3">
    <location>
        <begin position="991"/>
        <end position="1156"/>
    </location>
</feature>
<dbReference type="PANTHER" id="PTHR33392:SF6">
    <property type="entry name" value="POLYISOPRENYL-TEICHOIC ACID--PEPTIDOGLYCAN TEICHOIC ACID TRANSFERASE TAGU"/>
    <property type="match status" value="1"/>
</dbReference>
<feature type="compositionally biased region" description="Pro residues" evidence="2">
    <location>
        <begin position="681"/>
        <end position="690"/>
    </location>
</feature>
<feature type="compositionally biased region" description="Basic and acidic residues" evidence="2">
    <location>
        <begin position="185"/>
        <end position="216"/>
    </location>
</feature>
<dbReference type="AlphaFoldDB" id="A0A8H9IWB0"/>
<protein>
    <recommendedName>
        <fullName evidence="3">Cell envelope-related transcriptional attenuator domain-containing protein</fullName>
    </recommendedName>
</protein>
<feature type="compositionally biased region" description="Basic and acidic residues" evidence="2">
    <location>
        <begin position="790"/>
        <end position="808"/>
    </location>
</feature>
<dbReference type="EMBL" id="BNAV01000004">
    <property type="protein sequence ID" value="GHF57126.1"/>
    <property type="molecule type" value="Genomic_DNA"/>
</dbReference>
<feature type="compositionally biased region" description="Low complexity" evidence="2">
    <location>
        <begin position="1247"/>
        <end position="1264"/>
    </location>
</feature>
<comment type="similarity">
    <text evidence="1">Belongs to the LytR/CpsA/Psr (LCP) family.</text>
</comment>
<evidence type="ECO:0000256" key="1">
    <source>
        <dbReference type="ARBA" id="ARBA00006068"/>
    </source>
</evidence>
<dbReference type="Gene3D" id="3.40.630.190">
    <property type="entry name" value="LCP protein"/>
    <property type="match status" value="1"/>
</dbReference>
<feature type="compositionally biased region" description="Basic and acidic residues" evidence="2">
    <location>
        <begin position="321"/>
        <end position="336"/>
    </location>
</feature>
<feature type="compositionally biased region" description="Basic and acidic residues" evidence="2">
    <location>
        <begin position="256"/>
        <end position="266"/>
    </location>
</feature>
<reference evidence="4" key="2">
    <citation type="submission" date="2020-09" db="EMBL/GenBank/DDBJ databases">
        <authorList>
            <person name="Sun Q."/>
            <person name="Zhou Y."/>
        </authorList>
    </citation>
    <scope>NUCLEOTIDE SEQUENCE</scope>
    <source>
        <strain evidence="4">CGMCC 4.7679</strain>
    </source>
</reference>
<evidence type="ECO:0000313" key="4">
    <source>
        <dbReference type="EMBL" id="GHF57126.1"/>
    </source>
</evidence>
<evidence type="ECO:0000313" key="5">
    <source>
        <dbReference type="Proteomes" id="UP000658656"/>
    </source>
</evidence>
<feature type="region of interest" description="Disordered" evidence="2">
    <location>
        <begin position="1240"/>
        <end position="1264"/>
    </location>
</feature>
<dbReference type="InterPro" id="IPR004474">
    <property type="entry name" value="LytR_CpsA_psr"/>
</dbReference>
<feature type="compositionally biased region" description="Basic and acidic residues" evidence="2">
    <location>
        <begin position="546"/>
        <end position="566"/>
    </location>
</feature>
<evidence type="ECO:0000259" key="3">
    <source>
        <dbReference type="Pfam" id="PF03816"/>
    </source>
</evidence>
<dbReference type="Pfam" id="PF03816">
    <property type="entry name" value="LytR_cpsA_psr"/>
    <property type="match status" value="1"/>
</dbReference>
<feature type="compositionally biased region" description="Low complexity" evidence="2">
    <location>
        <begin position="623"/>
        <end position="644"/>
    </location>
</feature>
<proteinExistence type="inferred from homology"/>
<dbReference type="Proteomes" id="UP000658656">
    <property type="component" value="Unassembled WGS sequence"/>
</dbReference>
<sequence>MPDDHAAGPGSRARRRRSLDTHGGISVSDVLAQHTGARPAADQAATSKPKDPHPALPPGGRRAAPADPPVQRRPQTPPPVTRQARRPVPPLDSRHAAPEFPETSGAVEASGASDSRHAAPGPESRHAAPEDRESAFSPGSPAGIGSASGFSRLPDSRHDAPAGESGFTQAPDAPNGRESGFTRASDFRREAPDGRESGFTRTPEFRRDAADGRESGFSRAPGLPESRHSAPDGLGSGFAKAPGSRHAAPNNAESVDLTRDPSDPRRATRNGHTSGFSRAPEAPESRHAAPNGRESAFFTPSSRHSAPDEPGTGFPQEPEPSEARHSAPEPPRRLRLVETPPEPPESPHNPPGRQGPEPPDSRPAASSRQVAQPPESRHATPGGAVPESPESRHAVPGREVPELPESRPAASNREAPGPRRALPGREVAQSPESRRPTPGGAAPESRHAVPGREVPEPLEPRRAGHGREVPQPSEFPNSMPGREVPESRHAMPGREVPQSPESRRALTGQDVPSTPESRHAVPTREVPQSPESRRAVPGSEVPQPPESRRAGPREMPEPPEFRHAAREIPGNSEFRHAMPSREVPDREVPQSPETFQRLGPTRTERPTAASEPRLLGPDAIRQPAPGLNGSGAANPGASPAAAERPGAEEPLPRRGTGPRPVPGGAVGRPADAVPARELGPRPAPGEPPVGRPGGPLPGQNPGGRSVPAAGESRVGRPAPGEPPAGRPAEPRPAPGTPPSTVDGPTRRAQPAGPFEVAETSQPLPPRSGDAEPTKIRRPLGDLAVPGEQSEGDKAEPRRPRTAEDRLTMTDEMEPIDDSTKVRRKIDHTLARFSAAHDELAEEEAKRKQRLEKLTARPAQLLEQTRTRFQRAVAPAKAAEAAAKPEDEEASPQTRLQEKKQRHNERTVRIGRISLIVVAVLVFLSTGAAWGTKTWFNSKFTEIAALDENSSDIQDAPAQLGDENFLIAGSDTRAGATAEENVGDADEVGGARSDTVMLAHIPADRKRAVVISFPRDLEITRPPCERFDSAANDYTSEIVPAATKVKLNTAYAVGGPRCLIKWVQQLTGMKINHFVGIDFSGFKDMVDAVGGVTVHVDSPINDTTLGMVISQTGDVTISGDQALSFVRARHVIGDPTSDYGRIKRQQEFIGALMAKVMSHGVLTNPSQLTGFVTAFAKATFGDNIGVDQMLTLAQSMKGLDPSKVNFMTVPTVGESNSRGNEVLLESKAKAIFQALIDNTALPGTTPQSTSPAPGAATGATGSPDQ</sequence>
<feature type="compositionally biased region" description="Basic and acidic residues" evidence="2">
    <location>
        <begin position="123"/>
        <end position="134"/>
    </location>
</feature>
<accession>A0A8H9IWB0</accession>
<evidence type="ECO:0000256" key="2">
    <source>
        <dbReference type="SAM" id="MobiDB-lite"/>
    </source>
</evidence>
<feature type="compositionally biased region" description="Pro residues" evidence="2">
    <location>
        <begin position="340"/>
        <end position="350"/>
    </location>
</feature>
<organism evidence="4 5">
    <name type="scientific">Amycolatopsis bartoniae</name>
    <dbReference type="NCBI Taxonomy" id="941986"/>
    <lineage>
        <taxon>Bacteria</taxon>
        <taxon>Bacillati</taxon>
        <taxon>Actinomycetota</taxon>
        <taxon>Actinomycetes</taxon>
        <taxon>Pseudonocardiales</taxon>
        <taxon>Pseudonocardiaceae</taxon>
        <taxon>Amycolatopsis</taxon>
    </lineage>
</organism>
<reference evidence="4" key="1">
    <citation type="journal article" date="2014" name="Int. J. Syst. Evol. Microbiol.">
        <title>Complete genome sequence of Corynebacterium casei LMG S-19264T (=DSM 44701T), isolated from a smear-ripened cheese.</title>
        <authorList>
            <consortium name="US DOE Joint Genome Institute (JGI-PGF)"/>
            <person name="Walter F."/>
            <person name="Albersmeier A."/>
            <person name="Kalinowski J."/>
            <person name="Ruckert C."/>
        </authorList>
    </citation>
    <scope>NUCLEOTIDE SEQUENCE</scope>
    <source>
        <strain evidence="4">CGMCC 4.7679</strain>
    </source>
</reference>
<keyword evidence="5" id="KW-1185">Reference proteome</keyword>
<feature type="compositionally biased region" description="Basic and acidic residues" evidence="2">
    <location>
        <begin position="453"/>
        <end position="468"/>
    </location>
</feature>
<dbReference type="NCBIfam" id="TIGR00350">
    <property type="entry name" value="lytR_cpsA_psr"/>
    <property type="match status" value="1"/>
</dbReference>
<dbReference type="InterPro" id="IPR050922">
    <property type="entry name" value="LytR/CpsA/Psr_CW_biosynth"/>
</dbReference>
<feature type="region of interest" description="Disordered" evidence="2">
    <location>
        <begin position="1"/>
        <end position="820"/>
    </location>
</feature>
<comment type="caution">
    <text evidence="4">The sequence shown here is derived from an EMBL/GenBank/DDBJ whole genome shotgun (WGS) entry which is preliminary data.</text>
</comment>
<feature type="compositionally biased region" description="Low complexity" evidence="2">
    <location>
        <begin position="667"/>
        <end position="677"/>
    </location>
</feature>
<gene>
    <name evidence="4" type="ORF">GCM10017566_32890</name>
</gene>
<dbReference type="PANTHER" id="PTHR33392">
    <property type="entry name" value="POLYISOPRENYL-TEICHOIC ACID--PEPTIDOGLYCAN TEICHOIC ACID TRANSFERASE TAGU"/>
    <property type="match status" value="1"/>
</dbReference>